<keyword evidence="2" id="KW-1185">Reference proteome</keyword>
<proteinExistence type="predicted"/>
<organism evidence="1 2">
    <name type="scientific">Aspergillus pseudodeflectus</name>
    <dbReference type="NCBI Taxonomy" id="176178"/>
    <lineage>
        <taxon>Eukaryota</taxon>
        <taxon>Fungi</taxon>
        <taxon>Dikarya</taxon>
        <taxon>Ascomycota</taxon>
        <taxon>Pezizomycotina</taxon>
        <taxon>Eurotiomycetes</taxon>
        <taxon>Eurotiomycetidae</taxon>
        <taxon>Eurotiales</taxon>
        <taxon>Aspergillaceae</taxon>
        <taxon>Aspergillus</taxon>
        <taxon>Aspergillus subgen. Nidulantes</taxon>
    </lineage>
</organism>
<evidence type="ECO:0000313" key="2">
    <source>
        <dbReference type="Proteomes" id="UP001610444"/>
    </source>
</evidence>
<gene>
    <name evidence="1" type="ORF">BJX68DRAFT_266239</name>
</gene>
<evidence type="ECO:0000313" key="1">
    <source>
        <dbReference type="EMBL" id="KAL2851332.1"/>
    </source>
</evidence>
<sequence>MTIDLTFDIRYDDEFAHEKYGDGKELSETVRQIYRNRDLIIPDEFRSTRSRPPVNLMQVIAPDGTDVDELRRVEIPQGLSIEIWDLDDE</sequence>
<name>A0ABR4KGC7_9EURO</name>
<dbReference type="Proteomes" id="UP001610444">
    <property type="component" value="Unassembled WGS sequence"/>
</dbReference>
<protein>
    <submittedName>
        <fullName evidence="1">Uncharacterized protein</fullName>
    </submittedName>
</protein>
<comment type="caution">
    <text evidence="1">The sequence shown here is derived from an EMBL/GenBank/DDBJ whole genome shotgun (WGS) entry which is preliminary data.</text>
</comment>
<dbReference type="EMBL" id="JBFXLR010000018">
    <property type="protein sequence ID" value="KAL2851332.1"/>
    <property type="molecule type" value="Genomic_DNA"/>
</dbReference>
<dbReference type="GeneID" id="98160611"/>
<dbReference type="RefSeq" id="XP_070899773.1">
    <property type="nucleotide sequence ID" value="XM_071045447.1"/>
</dbReference>
<accession>A0ABR4KGC7</accession>
<reference evidence="1 2" key="1">
    <citation type="submission" date="2024-07" db="EMBL/GenBank/DDBJ databases">
        <title>Section-level genome sequencing and comparative genomics of Aspergillus sections Usti and Cavernicolus.</title>
        <authorList>
            <consortium name="Lawrence Berkeley National Laboratory"/>
            <person name="Nybo J.L."/>
            <person name="Vesth T.C."/>
            <person name="Theobald S."/>
            <person name="Frisvad J.C."/>
            <person name="Larsen T.O."/>
            <person name="Kjaerboelling I."/>
            <person name="Rothschild-Mancinelli K."/>
            <person name="Lyhne E.K."/>
            <person name="Kogle M.E."/>
            <person name="Barry K."/>
            <person name="Clum A."/>
            <person name="Na H."/>
            <person name="Ledsgaard L."/>
            <person name="Lin J."/>
            <person name="Lipzen A."/>
            <person name="Kuo A."/>
            <person name="Riley R."/>
            <person name="Mondo S."/>
            <person name="LaButti K."/>
            <person name="Haridas S."/>
            <person name="Pangalinan J."/>
            <person name="Salamov A.A."/>
            <person name="Simmons B.A."/>
            <person name="Magnuson J.K."/>
            <person name="Chen J."/>
            <person name="Drula E."/>
            <person name="Henrissat B."/>
            <person name="Wiebenga A."/>
            <person name="Lubbers R.J."/>
            <person name="Gomes A.C."/>
            <person name="Macurrencykelacurrency M.R."/>
            <person name="Stajich J."/>
            <person name="Grigoriev I.V."/>
            <person name="Mortensen U.H."/>
            <person name="De vries R.P."/>
            <person name="Baker S.E."/>
            <person name="Andersen M.R."/>
        </authorList>
    </citation>
    <scope>NUCLEOTIDE SEQUENCE [LARGE SCALE GENOMIC DNA]</scope>
    <source>
        <strain evidence="1 2">CBS 756.74</strain>
    </source>
</reference>